<keyword evidence="6 8" id="KW-0012">Acyltransferase</keyword>
<dbReference type="PANTHER" id="PTHR30606">
    <property type="entry name" value="LIPID A BIOSYNTHESIS LAUROYL ACYLTRANSFERASE"/>
    <property type="match status" value="1"/>
</dbReference>
<evidence type="ECO:0000256" key="1">
    <source>
        <dbReference type="ARBA" id="ARBA00004533"/>
    </source>
</evidence>
<evidence type="ECO:0000256" key="5">
    <source>
        <dbReference type="ARBA" id="ARBA00023136"/>
    </source>
</evidence>
<evidence type="ECO:0000313" key="8">
    <source>
        <dbReference type="EMBL" id="OQO94946.1"/>
    </source>
</evidence>
<dbReference type="AlphaFoldDB" id="A0A1V9AD20"/>
<dbReference type="Proteomes" id="UP000192591">
    <property type="component" value="Unassembled WGS sequence"/>
</dbReference>
<accession>A0A1V9AD20</accession>
<comment type="subcellular location">
    <subcellularLocation>
        <location evidence="1">Cell inner membrane</location>
    </subcellularLocation>
</comment>
<evidence type="ECO:0000256" key="6">
    <source>
        <dbReference type="ARBA" id="ARBA00023315"/>
    </source>
</evidence>
<evidence type="ECO:0000256" key="4">
    <source>
        <dbReference type="ARBA" id="ARBA00022679"/>
    </source>
</evidence>
<dbReference type="STRING" id="1962155.B1813_02430"/>
<protein>
    <submittedName>
        <fullName evidence="8">Phosphatidylinositol mannoside acyltransferase</fullName>
    </submittedName>
</protein>
<gene>
    <name evidence="8" type="ORF">B1813_02430</name>
</gene>
<proteinExistence type="predicted"/>
<feature type="region of interest" description="Disordered" evidence="7">
    <location>
        <begin position="287"/>
        <end position="307"/>
    </location>
</feature>
<dbReference type="RefSeq" id="WP_081190348.1">
    <property type="nucleotide sequence ID" value="NZ_MWIH01000002.1"/>
</dbReference>
<comment type="caution">
    <text evidence="8">The sequence shown here is derived from an EMBL/GenBank/DDBJ whole genome shotgun (WGS) entry which is preliminary data.</text>
</comment>
<evidence type="ECO:0000313" key="9">
    <source>
        <dbReference type="Proteomes" id="UP000192591"/>
    </source>
</evidence>
<reference evidence="8 9" key="1">
    <citation type="submission" date="2017-02" db="EMBL/GenBank/DDBJ databases">
        <title>Draft genome of Saccharomonospora sp. 154.</title>
        <authorList>
            <person name="Alonso-Carmona G.S."/>
            <person name="De La Haba R."/>
            <person name="Vera-Gargallo B."/>
            <person name="Sandoval-Trujillo A.H."/>
            <person name="Ramirez-Duran N."/>
            <person name="Ventosa A."/>
        </authorList>
    </citation>
    <scope>NUCLEOTIDE SEQUENCE [LARGE SCALE GENOMIC DNA]</scope>
    <source>
        <strain evidence="8 9">LRS4.154</strain>
    </source>
</reference>
<sequence length="307" mass="33218">MSGQRLVEWAYAAGWGIVPKLPRRLVGAVFAGGADLAARRGGTGVAQLRRNLARVVPQAGPVELDDLTRRALRSYARYWQEAFCLPSMDLPQVGRSVDVTGAEYLDAALAEGNGAVLALPHTGNWDIAGVWLVGHAGNFTTVVERLRPESLYERFVAYRKSLGFEIIPADGSASFRTLLRRLRENRTVCLVGDRDITGSGLPVTFFGEPARFPAGPARLALATGAALLPVGCWFTDGGWAVRIHPRVRVSSREEVPAATQALADVFAGDIAAHPTDWHMLQPFWRADAEPGAEHEGESGQQGERRAS</sequence>
<evidence type="ECO:0000256" key="7">
    <source>
        <dbReference type="SAM" id="MobiDB-lite"/>
    </source>
</evidence>
<dbReference type="InterPro" id="IPR004960">
    <property type="entry name" value="LipA_acyltrans"/>
</dbReference>
<dbReference type="GO" id="GO:0016746">
    <property type="term" value="F:acyltransferase activity"/>
    <property type="evidence" value="ECO:0007669"/>
    <property type="project" value="UniProtKB-KW"/>
</dbReference>
<dbReference type="GO" id="GO:0005886">
    <property type="term" value="C:plasma membrane"/>
    <property type="evidence" value="ECO:0007669"/>
    <property type="project" value="UniProtKB-SubCell"/>
</dbReference>
<name>A0A1V9AD20_SACPI</name>
<keyword evidence="9" id="KW-1185">Reference proteome</keyword>
<dbReference type="GO" id="GO:0009247">
    <property type="term" value="P:glycolipid biosynthetic process"/>
    <property type="evidence" value="ECO:0007669"/>
    <property type="project" value="UniProtKB-ARBA"/>
</dbReference>
<evidence type="ECO:0000256" key="2">
    <source>
        <dbReference type="ARBA" id="ARBA00022475"/>
    </source>
</evidence>
<dbReference type="EMBL" id="MWIH01000002">
    <property type="protein sequence ID" value="OQO94946.1"/>
    <property type="molecule type" value="Genomic_DNA"/>
</dbReference>
<dbReference type="Pfam" id="PF03279">
    <property type="entry name" value="Lip_A_acyltrans"/>
    <property type="match status" value="1"/>
</dbReference>
<dbReference type="NCBIfam" id="NF005919">
    <property type="entry name" value="PRK07920.1"/>
    <property type="match status" value="1"/>
</dbReference>
<organism evidence="8 9">
    <name type="scientific">Saccharomonospora piscinae</name>
    <dbReference type="NCBI Taxonomy" id="687388"/>
    <lineage>
        <taxon>Bacteria</taxon>
        <taxon>Bacillati</taxon>
        <taxon>Actinomycetota</taxon>
        <taxon>Actinomycetes</taxon>
        <taxon>Pseudonocardiales</taxon>
        <taxon>Pseudonocardiaceae</taxon>
        <taxon>Saccharomonospora</taxon>
    </lineage>
</organism>
<dbReference type="PANTHER" id="PTHR30606:SF10">
    <property type="entry name" value="PHOSPHATIDYLINOSITOL MANNOSIDE ACYLTRANSFERASE"/>
    <property type="match status" value="1"/>
</dbReference>
<evidence type="ECO:0000256" key="3">
    <source>
        <dbReference type="ARBA" id="ARBA00022519"/>
    </source>
</evidence>
<keyword evidence="2" id="KW-1003">Cell membrane</keyword>
<dbReference type="CDD" id="cd07984">
    <property type="entry name" value="LPLAT_LABLAT-like"/>
    <property type="match status" value="1"/>
</dbReference>
<keyword evidence="4 8" id="KW-0808">Transferase</keyword>
<keyword evidence="5" id="KW-0472">Membrane</keyword>
<keyword evidence="3" id="KW-0997">Cell inner membrane</keyword>